<reference evidence="9" key="1">
    <citation type="submission" date="2020-10" db="EMBL/GenBank/DDBJ databases">
        <title>Chromosome-scale genome assembly of the Allis shad, Alosa alosa.</title>
        <authorList>
            <person name="Margot Z."/>
            <person name="Christophe K."/>
            <person name="Cabau C."/>
            <person name="Louis A."/>
            <person name="Berthelot C."/>
            <person name="Parey E."/>
            <person name="Roest Crollius H."/>
            <person name="Montfort J."/>
            <person name="Robinson-Rechavi M."/>
            <person name="Bucao C."/>
            <person name="Bouchez O."/>
            <person name="Gislard M."/>
            <person name="Lluch J."/>
            <person name="Milhes M."/>
            <person name="Lampietro C."/>
            <person name="Lopez Roques C."/>
            <person name="Donnadieu C."/>
            <person name="Braasch I."/>
            <person name="Desvignes T."/>
            <person name="Postlethwait J."/>
            <person name="Bobe J."/>
            <person name="Guiguen Y."/>
        </authorList>
    </citation>
    <scope>NUCLEOTIDE SEQUENCE</scope>
    <source>
        <strain evidence="9">M-15738</strain>
        <tissue evidence="9">Blood</tissue>
    </source>
</reference>
<gene>
    <name evidence="9" type="ORF">AALO_G00067530</name>
</gene>
<name>A0AAV6H1C2_9TELE</name>
<dbReference type="SMART" id="SM00233">
    <property type="entry name" value="PH"/>
    <property type="match status" value="1"/>
</dbReference>
<feature type="compositionally biased region" description="Pro residues" evidence="5">
    <location>
        <begin position="148"/>
        <end position="166"/>
    </location>
</feature>
<dbReference type="PANTHER" id="PTHR10872">
    <property type="entry name" value="SH2B ADAPTER PROTEIN"/>
    <property type="match status" value="1"/>
</dbReference>
<dbReference type="Gene3D" id="6.10.140.110">
    <property type="match status" value="1"/>
</dbReference>
<sequence>MLAALKPQRRRRRILRGEGAFYFETTSCLIAFHLALFAVQPGVVAHFQHEREINGHLGLQRSSAVLVTAMNGNTIHQTLPTTTAVHTCGWREFCELHASATARELAKHYWRFASECPEQDVVPPDSFSRQFSDAFQQHFRLEVAKQSPTPPQSPEPPALPPLPPSPRLSAMTGRLRITSFSGALDYREAGRPGGMGGVGPGGGGLVAVLSPKPEPEWLGVALQLEQPLTRSCTPADTTGSTAARTPRRHSLGQESAERRAASERYAPPPRHAPASDVMHFSSQLRQSVRRIFKKRPQPAPDEPAAAPSSSEDSGDTSNRPVGISPMSADCPLTPPAAHNLMPQVAPSVATTHTSTSTAFLWGLASKLRGPSVRKRAEVRSTCKEGQLRYLLVNDTISDSQPRWQRCRLLVRRTNERPAPEIYQLELYDPPKGSSPKLTARCSDILEVRRCNRLEMPDNINTFVLKVNHYPGSLIFETENDQQVSSWTTELKECINNRSDSVDLQLLSPSLGDSSTGIRRESSESTSQGSPSFSPPERVYHKTHHFLSSYPWFHGPISRVKAAHLVQSSGLEGHGVFLVRQSETRRGDYVLTFNYQSKAKHLRLSLTEWGQCRVQHLRFPSVMDMLSHFRLYPIPLECGAACDVTLSSYVVASATSAGQNSPAVLVPFSLHRWSSEPSLALCTPPSRSCLSPSANSLSPTSGLAPSGTSPHHQHQQHQHPSLPQRPPALPDRPAPPPLRRSESVGRRPMLQRHPNPLPPLLPQRDSDYELEPPSRSHKRAIDNQYMFL</sequence>
<evidence type="ECO:0000256" key="3">
    <source>
        <dbReference type="ARBA" id="ARBA00022999"/>
    </source>
</evidence>
<dbReference type="CDD" id="cd01231">
    <property type="entry name" value="PH_SH2B_family"/>
    <property type="match status" value="1"/>
</dbReference>
<feature type="region of interest" description="Disordered" evidence="5">
    <location>
        <begin position="295"/>
        <end position="328"/>
    </location>
</feature>
<evidence type="ECO:0000256" key="5">
    <source>
        <dbReference type="SAM" id="MobiDB-lite"/>
    </source>
</evidence>
<feature type="domain" description="SH2" evidence="7">
    <location>
        <begin position="551"/>
        <end position="649"/>
    </location>
</feature>
<keyword evidence="3 4" id="KW-0727">SH2 domain</keyword>
<proteinExistence type="inferred from homology"/>
<evidence type="ECO:0000313" key="10">
    <source>
        <dbReference type="Proteomes" id="UP000823561"/>
    </source>
</evidence>
<feature type="region of interest" description="Disordered" evidence="5">
    <location>
        <begin position="689"/>
        <end position="787"/>
    </location>
</feature>
<evidence type="ECO:0000259" key="8">
    <source>
        <dbReference type="PROSITE" id="PS50003"/>
    </source>
</evidence>
<dbReference type="InterPro" id="IPR036860">
    <property type="entry name" value="SH2_dom_sf"/>
</dbReference>
<dbReference type="SUPFAM" id="SSF55550">
    <property type="entry name" value="SH2 domain"/>
    <property type="match status" value="1"/>
</dbReference>
<dbReference type="GO" id="GO:0005068">
    <property type="term" value="F:transmembrane receptor protein tyrosine kinase adaptor activity"/>
    <property type="evidence" value="ECO:0007669"/>
    <property type="project" value="TreeGrafter"/>
</dbReference>
<dbReference type="GO" id="GO:0005886">
    <property type="term" value="C:plasma membrane"/>
    <property type="evidence" value="ECO:0007669"/>
    <property type="project" value="TreeGrafter"/>
</dbReference>
<dbReference type="PROSITE" id="PS50001">
    <property type="entry name" value="SH2"/>
    <property type="match status" value="1"/>
</dbReference>
<dbReference type="InterPro" id="IPR000980">
    <property type="entry name" value="SH2"/>
</dbReference>
<feature type="region of interest" description="Disordered" evidence="5">
    <location>
        <begin position="229"/>
        <end position="279"/>
    </location>
</feature>
<evidence type="ECO:0000256" key="2">
    <source>
        <dbReference type="ARBA" id="ARBA00022553"/>
    </source>
</evidence>
<evidence type="ECO:0008006" key="11">
    <source>
        <dbReference type="Google" id="ProtNLM"/>
    </source>
</evidence>
<keyword evidence="10" id="KW-1185">Reference proteome</keyword>
<feature type="region of interest" description="Disordered" evidence="5">
    <location>
        <begin position="505"/>
        <end position="535"/>
    </location>
</feature>
<dbReference type="GO" id="GO:0035556">
    <property type="term" value="P:intracellular signal transduction"/>
    <property type="evidence" value="ECO:0007669"/>
    <property type="project" value="TreeGrafter"/>
</dbReference>
<dbReference type="Pfam" id="PF08916">
    <property type="entry name" value="Phe_ZIP"/>
    <property type="match status" value="1"/>
</dbReference>
<dbReference type="InterPro" id="IPR011993">
    <property type="entry name" value="PH-like_dom_sf"/>
</dbReference>
<evidence type="ECO:0000313" key="9">
    <source>
        <dbReference type="EMBL" id="KAG5281110.1"/>
    </source>
</evidence>
<dbReference type="PROSITE" id="PS50003">
    <property type="entry name" value="PH_DOMAIN"/>
    <property type="match status" value="1"/>
</dbReference>
<dbReference type="Gene3D" id="2.30.29.30">
    <property type="entry name" value="Pleckstrin-homology domain (PH domain)/Phosphotyrosine-binding domain (PTB)"/>
    <property type="match status" value="1"/>
</dbReference>
<dbReference type="EMBL" id="JADWDJ010000005">
    <property type="protein sequence ID" value="KAG5281110.1"/>
    <property type="molecule type" value="Genomic_DNA"/>
</dbReference>
<dbReference type="SUPFAM" id="SSF109805">
    <property type="entry name" value="Phenylalanine zipper"/>
    <property type="match status" value="1"/>
</dbReference>
<dbReference type="AlphaFoldDB" id="A0AAV6H1C2"/>
<organism evidence="9 10">
    <name type="scientific">Alosa alosa</name>
    <name type="common">allis shad</name>
    <dbReference type="NCBI Taxonomy" id="278164"/>
    <lineage>
        <taxon>Eukaryota</taxon>
        <taxon>Metazoa</taxon>
        <taxon>Chordata</taxon>
        <taxon>Craniata</taxon>
        <taxon>Vertebrata</taxon>
        <taxon>Euteleostomi</taxon>
        <taxon>Actinopterygii</taxon>
        <taxon>Neopterygii</taxon>
        <taxon>Teleostei</taxon>
        <taxon>Clupei</taxon>
        <taxon>Clupeiformes</taxon>
        <taxon>Clupeoidei</taxon>
        <taxon>Clupeidae</taxon>
        <taxon>Alosa</taxon>
    </lineage>
</organism>
<dbReference type="PANTHER" id="PTHR10872:SF1">
    <property type="entry name" value="SH2B ADAPTER PROTEIN 3"/>
    <property type="match status" value="1"/>
</dbReference>
<keyword evidence="6" id="KW-0472">Membrane</keyword>
<dbReference type="Gene3D" id="3.30.505.10">
    <property type="entry name" value="SH2 domain"/>
    <property type="match status" value="1"/>
</dbReference>
<keyword evidence="6" id="KW-0812">Transmembrane</keyword>
<dbReference type="PRINTS" id="PR00401">
    <property type="entry name" value="SH2DOMAIN"/>
</dbReference>
<dbReference type="InterPro" id="IPR015012">
    <property type="entry name" value="Phe_ZIP"/>
</dbReference>
<feature type="transmembrane region" description="Helical" evidence="6">
    <location>
        <begin position="21"/>
        <end position="39"/>
    </location>
</feature>
<feature type="compositionally biased region" description="Pro residues" evidence="5">
    <location>
        <begin position="722"/>
        <end position="737"/>
    </location>
</feature>
<comment type="similarity">
    <text evidence="1">Belongs to the SH2B adapter family.</text>
</comment>
<keyword evidence="6" id="KW-1133">Transmembrane helix</keyword>
<accession>A0AAV6H1C2</accession>
<dbReference type="FunFam" id="3.30.505.10:FF:000008">
    <property type="entry name" value="SH2B adapter protein 1 isoform 2"/>
    <property type="match status" value="1"/>
</dbReference>
<dbReference type="InterPro" id="IPR030523">
    <property type="entry name" value="SH2B"/>
</dbReference>
<dbReference type="SUPFAM" id="SSF50729">
    <property type="entry name" value="PH domain-like"/>
    <property type="match status" value="1"/>
</dbReference>
<feature type="domain" description="PH" evidence="8">
    <location>
        <begin position="380"/>
        <end position="495"/>
    </location>
</feature>
<dbReference type="InterPro" id="IPR036290">
    <property type="entry name" value="Phe_ZIP_sf"/>
</dbReference>
<evidence type="ECO:0000256" key="4">
    <source>
        <dbReference type="PROSITE-ProRule" id="PRU00191"/>
    </source>
</evidence>
<feature type="compositionally biased region" description="Polar residues" evidence="5">
    <location>
        <begin position="229"/>
        <end position="243"/>
    </location>
</feature>
<dbReference type="InterPro" id="IPR001849">
    <property type="entry name" value="PH_domain"/>
</dbReference>
<dbReference type="SMART" id="SM00252">
    <property type="entry name" value="SH2"/>
    <property type="match status" value="1"/>
</dbReference>
<feature type="compositionally biased region" description="Low complexity" evidence="5">
    <location>
        <begin position="523"/>
        <end position="535"/>
    </location>
</feature>
<feature type="compositionally biased region" description="Low complexity" evidence="5">
    <location>
        <begin position="302"/>
        <end position="311"/>
    </location>
</feature>
<dbReference type="Pfam" id="PF00017">
    <property type="entry name" value="SH2"/>
    <property type="match status" value="1"/>
</dbReference>
<comment type="caution">
    <text evidence="9">The sequence shown here is derived from an EMBL/GenBank/DDBJ whole genome shotgun (WGS) entry which is preliminary data.</text>
</comment>
<evidence type="ECO:0000256" key="6">
    <source>
        <dbReference type="SAM" id="Phobius"/>
    </source>
</evidence>
<dbReference type="Proteomes" id="UP000823561">
    <property type="component" value="Chromosome 5"/>
</dbReference>
<feature type="compositionally biased region" description="Polar residues" evidence="5">
    <location>
        <begin position="689"/>
        <end position="708"/>
    </location>
</feature>
<feature type="compositionally biased region" description="Polar residues" evidence="5">
    <location>
        <begin position="506"/>
        <end position="516"/>
    </location>
</feature>
<feature type="region of interest" description="Disordered" evidence="5">
    <location>
        <begin position="145"/>
        <end position="169"/>
    </location>
</feature>
<keyword evidence="2" id="KW-0597">Phosphoprotein</keyword>
<protein>
    <recommendedName>
        <fullName evidence="11">SH2B adapter protein 3</fullName>
    </recommendedName>
</protein>
<evidence type="ECO:0000256" key="1">
    <source>
        <dbReference type="ARBA" id="ARBA00010220"/>
    </source>
</evidence>
<evidence type="ECO:0000259" key="7">
    <source>
        <dbReference type="PROSITE" id="PS50001"/>
    </source>
</evidence>